<protein>
    <recommendedName>
        <fullName evidence="1">DUF7768 domain-containing protein</fullName>
    </recommendedName>
</protein>
<gene>
    <name evidence="2" type="ORF">UW60_C0053G0001</name>
</gene>
<proteinExistence type="predicted"/>
<sequence>MKDLAPLFRIDRIRNWKATKEQAWRDAEDYYEQILKEMKKTLVHLVYLCAPLKPTKEKLIQDHVAQAIKAASQILGTEYNGKRIILFIPHLHVFSIYNEIVYPMVRERAIKFNDRLIQKYFHTLIIIGERISGGMASEIKQARKNGTEIVKMKDFKKQLKNLPDAEKAKENYQRMVRLHNKIHGSDFSIK</sequence>
<reference evidence="2 3" key="1">
    <citation type="journal article" date="2015" name="Nature">
        <title>rRNA introns, odd ribosomes, and small enigmatic genomes across a large radiation of phyla.</title>
        <authorList>
            <person name="Brown C.T."/>
            <person name="Hug L.A."/>
            <person name="Thomas B.C."/>
            <person name="Sharon I."/>
            <person name="Castelle C.J."/>
            <person name="Singh A."/>
            <person name="Wilkins M.J."/>
            <person name="Williams K.H."/>
            <person name="Banfield J.F."/>
        </authorList>
    </citation>
    <scope>NUCLEOTIDE SEQUENCE [LARGE SCALE GENOMIC DNA]</scope>
</reference>
<evidence type="ECO:0000259" key="1">
    <source>
        <dbReference type="Pfam" id="PF24963"/>
    </source>
</evidence>
<dbReference type="EMBL" id="LCIY01000053">
    <property type="protein sequence ID" value="KKT64677.1"/>
    <property type="molecule type" value="Genomic_DNA"/>
</dbReference>
<dbReference type="Pfam" id="PF24963">
    <property type="entry name" value="DUF7768"/>
    <property type="match status" value="1"/>
</dbReference>
<evidence type="ECO:0000313" key="3">
    <source>
        <dbReference type="Proteomes" id="UP000034826"/>
    </source>
</evidence>
<dbReference type="Gene3D" id="3.40.50.10400">
    <property type="entry name" value="Hypothetical protein PA1492"/>
    <property type="match status" value="1"/>
</dbReference>
<dbReference type="InterPro" id="IPR056670">
    <property type="entry name" value="DUF7768"/>
</dbReference>
<accession>A0A0G1L7S2</accession>
<feature type="domain" description="DUF7768" evidence="1">
    <location>
        <begin position="45"/>
        <end position="150"/>
    </location>
</feature>
<comment type="caution">
    <text evidence="2">The sequence shown here is derived from an EMBL/GenBank/DDBJ whole genome shotgun (WGS) entry which is preliminary data.</text>
</comment>
<dbReference type="AlphaFoldDB" id="A0A0G1L7S2"/>
<organism evidence="2 3">
    <name type="scientific">Candidatus Woesebacteria bacterium GW2011_GWA2_44_33</name>
    <dbReference type="NCBI Taxonomy" id="1618564"/>
    <lineage>
        <taxon>Bacteria</taxon>
        <taxon>Candidatus Woeseibacteriota</taxon>
    </lineage>
</organism>
<name>A0A0G1L7S2_9BACT</name>
<dbReference type="Proteomes" id="UP000034826">
    <property type="component" value="Unassembled WGS sequence"/>
</dbReference>
<evidence type="ECO:0000313" key="2">
    <source>
        <dbReference type="EMBL" id="KKT64677.1"/>
    </source>
</evidence>